<evidence type="ECO:0000313" key="3">
    <source>
        <dbReference type="EMBL" id="GMH20231.1"/>
    </source>
</evidence>
<keyword evidence="4" id="KW-1185">Reference proteome</keyword>
<feature type="compositionally biased region" description="Basic residues" evidence="1">
    <location>
        <begin position="128"/>
        <end position="137"/>
    </location>
</feature>
<gene>
    <name evidence="3" type="ORF">Nepgr_022072</name>
</gene>
<evidence type="ECO:0000259" key="2">
    <source>
        <dbReference type="Pfam" id="PF05678"/>
    </source>
</evidence>
<dbReference type="Proteomes" id="UP001279734">
    <property type="component" value="Unassembled WGS sequence"/>
</dbReference>
<protein>
    <recommendedName>
        <fullName evidence="2">VQ domain-containing protein</fullName>
    </recommendedName>
</protein>
<name>A0AAD3T052_NEPGR</name>
<dbReference type="InterPro" id="IPR039609">
    <property type="entry name" value="VQ_15/22"/>
</dbReference>
<evidence type="ECO:0000256" key="1">
    <source>
        <dbReference type="SAM" id="MobiDB-lite"/>
    </source>
</evidence>
<feature type="domain" description="VQ" evidence="2">
    <location>
        <begin position="138"/>
        <end position="161"/>
    </location>
</feature>
<dbReference type="GO" id="GO:0005516">
    <property type="term" value="F:calmodulin binding"/>
    <property type="evidence" value="ECO:0007669"/>
    <property type="project" value="TreeGrafter"/>
</dbReference>
<sequence>MKKPVSSPESFSSGISELLGYQFENPPDSFSFGMASSENLASIEPWLFLPTLPDAWISEAFLRDGETLTKALHKSTSDSADASAGNSISEIVTIVKPETPLSGVSGSDPETVSRRSTRKVVPGPSGKVTKRKSRASKRSPTTFITADPANFRQMVQQVTGAQFGDGYVPVAPVLKPEPQRPADSCVSQIQGSCLPTLDTSAFLLDTSAFLLDQASMTFVPPVVLADGGGAGLDFHSLCTEQWKLL</sequence>
<dbReference type="EMBL" id="BSYO01000021">
    <property type="protein sequence ID" value="GMH20231.1"/>
    <property type="molecule type" value="Genomic_DNA"/>
</dbReference>
<evidence type="ECO:0000313" key="4">
    <source>
        <dbReference type="Proteomes" id="UP001279734"/>
    </source>
</evidence>
<reference evidence="3" key="1">
    <citation type="submission" date="2023-05" db="EMBL/GenBank/DDBJ databases">
        <title>Nepenthes gracilis genome sequencing.</title>
        <authorList>
            <person name="Fukushima K."/>
        </authorList>
    </citation>
    <scope>NUCLEOTIDE SEQUENCE</scope>
    <source>
        <strain evidence="3">SING2019-196</strain>
    </source>
</reference>
<dbReference type="Pfam" id="PF05678">
    <property type="entry name" value="VQ"/>
    <property type="match status" value="1"/>
</dbReference>
<feature type="region of interest" description="Disordered" evidence="1">
    <location>
        <begin position="99"/>
        <end position="139"/>
    </location>
</feature>
<dbReference type="GO" id="GO:0006970">
    <property type="term" value="P:response to osmotic stress"/>
    <property type="evidence" value="ECO:0007669"/>
    <property type="project" value="TreeGrafter"/>
</dbReference>
<dbReference type="PANTHER" id="PTHR33179:SF9">
    <property type="entry name" value="OS01G0278000 PROTEIN"/>
    <property type="match status" value="1"/>
</dbReference>
<dbReference type="AlphaFoldDB" id="A0AAD3T052"/>
<dbReference type="PANTHER" id="PTHR33179">
    <property type="entry name" value="VQ MOTIF-CONTAINING PROTEIN"/>
    <property type="match status" value="1"/>
</dbReference>
<accession>A0AAD3T052</accession>
<proteinExistence type="predicted"/>
<organism evidence="3 4">
    <name type="scientific">Nepenthes gracilis</name>
    <name type="common">Slender pitcher plant</name>
    <dbReference type="NCBI Taxonomy" id="150966"/>
    <lineage>
        <taxon>Eukaryota</taxon>
        <taxon>Viridiplantae</taxon>
        <taxon>Streptophyta</taxon>
        <taxon>Embryophyta</taxon>
        <taxon>Tracheophyta</taxon>
        <taxon>Spermatophyta</taxon>
        <taxon>Magnoliopsida</taxon>
        <taxon>eudicotyledons</taxon>
        <taxon>Gunneridae</taxon>
        <taxon>Pentapetalae</taxon>
        <taxon>Caryophyllales</taxon>
        <taxon>Nepenthaceae</taxon>
        <taxon>Nepenthes</taxon>
    </lineage>
</organism>
<dbReference type="GO" id="GO:0005634">
    <property type="term" value="C:nucleus"/>
    <property type="evidence" value="ECO:0007669"/>
    <property type="project" value="TreeGrafter"/>
</dbReference>
<comment type="caution">
    <text evidence="3">The sequence shown here is derived from an EMBL/GenBank/DDBJ whole genome shotgun (WGS) entry which is preliminary data.</text>
</comment>
<dbReference type="InterPro" id="IPR008889">
    <property type="entry name" value="VQ"/>
</dbReference>